<dbReference type="SUPFAM" id="SSF56399">
    <property type="entry name" value="ADP-ribosylation"/>
    <property type="match status" value="1"/>
</dbReference>
<organism evidence="1 2">
    <name type="scientific">Endozoicomonas euniceicola</name>
    <dbReference type="NCBI Taxonomy" id="1234143"/>
    <lineage>
        <taxon>Bacteria</taxon>
        <taxon>Pseudomonadati</taxon>
        <taxon>Pseudomonadota</taxon>
        <taxon>Gammaproteobacteria</taxon>
        <taxon>Oceanospirillales</taxon>
        <taxon>Endozoicomonadaceae</taxon>
        <taxon>Endozoicomonas</taxon>
    </lineage>
</organism>
<evidence type="ECO:0000313" key="1">
    <source>
        <dbReference type="EMBL" id="UYM17346.1"/>
    </source>
</evidence>
<dbReference type="RefSeq" id="WP_262599894.1">
    <property type="nucleotide sequence ID" value="NZ_CP103300.1"/>
</dbReference>
<gene>
    <name evidence="1" type="ORF">NX720_05325</name>
</gene>
<proteinExistence type="predicted"/>
<dbReference type="EMBL" id="CP103300">
    <property type="protein sequence ID" value="UYM17346.1"/>
    <property type="molecule type" value="Genomic_DNA"/>
</dbReference>
<name>A0ABY6GX37_9GAMM</name>
<evidence type="ECO:0000313" key="2">
    <source>
        <dbReference type="Proteomes" id="UP001163255"/>
    </source>
</evidence>
<keyword evidence="2" id="KW-1185">Reference proteome</keyword>
<accession>A0ABY6GX37</accession>
<sequence>MFEPGSSSSSQTGVMHSEYTVLQLTNPLKFQNTTIIPGSRHISARSSKEYGATRYFSGYAFRADSRSPQVIFEQGFMLRLSVKSMHQIVMMTGSGIPGYTGGDGISAAICAQVAAGYCKNENKTEDKVSGCIYLIDGMNMNGFAMPAQSMDYLYSTFPILKKICEVCFPCNILNSSVVGVVWPEGFPAPPSVSPVWPVATTRLNLWVNPRYESMFDRGLAAAKKVVRLFNA</sequence>
<reference evidence="1" key="1">
    <citation type="submission" date="2022-10" db="EMBL/GenBank/DDBJ databases">
        <title>Completed Genome Sequence of two octocoral isolated bacterium, Endozoicomonas euniceicola EF212T and Endozoicomonas gorgoniicola PS125T.</title>
        <authorList>
            <person name="Chiou Y.-J."/>
            <person name="Chen Y.-H."/>
        </authorList>
    </citation>
    <scope>NUCLEOTIDE SEQUENCE</scope>
    <source>
        <strain evidence="1">EF212</strain>
    </source>
</reference>
<protein>
    <submittedName>
        <fullName evidence="1">Uncharacterized protein</fullName>
    </submittedName>
</protein>
<dbReference type="Proteomes" id="UP001163255">
    <property type="component" value="Chromosome"/>
</dbReference>